<dbReference type="Pfam" id="PF14338">
    <property type="entry name" value="Mrr_N"/>
    <property type="match status" value="1"/>
</dbReference>
<protein>
    <recommendedName>
        <fullName evidence="1">Restriction system protein Mrr-like N-terminal domain-containing protein</fullName>
    </recommendedName>
</protein>
<organism evidence="2">
    <name type="scientific">marine metagenome</name>
    <dbReference type="NCBI Taxonomy" id="408172"/>
    <lineage>
        <taxon>unclassified sequences</taxon>
        <taxon>metagenomes</taxon>
        <taxon>ecological metagenomes</taxon>
    </lineage>
</organism>
<feature type="non-terminal residue" evidence="2">
    <location>
        <position position="179"/>
    </location>
</feature>
<sequence length="179" mass="20559">MAYIANMPDGQLPAWLSANRLMLWTLLALRDLGGRAHLDALYRRLGEVLRIPEDLLRLEHPTGARQEDYVVRHRMRFALTDLGFLGLVNSHGQGNWSLSDEGADFLKPLDEEDAPMAERDWSRETGIELTLAESELETKLNWRVLGRLRPSGLFQATAQDVERLESLMRTVRERRHSRS</sequence>
<dbReference type="InterPro" id="IPR025745">
    <property type="entry name" value="Mrr-like_N_dom"/>
</dbReference>
<evidence type="ECO:0000313" key="2">
    <source>
        <dbReference type="EMBL" id="SVE50750.1"/>
    </source>
</evidence>
<name>A0A383E2U4_9ZZZZ</name>
<gene>
    <name evidence="2" type="ORF">METZ01_LOCUS503604</name>
</gene>
<accession>A0A383E2U4</accession>
<feature type="domain" description="Restriction system protein Mrr-like N-terminal" evidence="1">
    <location>
        <begin position="20"/>
        <end position="107"/>
    </location>
</feature>
<proteinExistence type="predicted"/>
<dbReference type="EMBL" id="UINC01222112">
    <property type="protein sequence ID" value="SVE50750.1"/>
    <property type="molecule type" value="Genomic_DNA"/>
</dbReference>
<evidence type="ECO:0000259" key="1">
    <source>
        <dbReference type="Pfam" id="PF14338"/>
    </source>
</evidence>
<dbReference type="AlphaFoldDB" id="A0A383E2U4"/>
<reference evidence="2" key="1">
    <citation type="submission" date="2018-05" db="EMBL/GenBank/DDBJ databases">
        <authorList>
            <person name="Lanie J.A."/>
            <person name="Ng W.-L."/>
            <person name="Kazmierczak K.M."/>
            <person name="Andrzejewski T.M."/>
            <person name="Davidsen T.M."/>
            <person name="Wayne K.J."/>
            <person name="Tettelin H."/>
            <person name="Glass J.I."/>
            <person name="Rusch D."/>
            <person name="Podicherti R."/>
            <person name="Tsui H.-C.T."/>
            <person name="Winkler M.E."/>
        </authorList>
    </citation>
    <scope>NUCLEOTIDE SEQUENCE</scope>
</reference>